<sequence length="84" mass="8763">MPDRSGSSIPILVGSGMIAAAILLSTLITAVGTRFIGMDTPNDDNVWLIDRLTGSVYKCQAADRGKASCEPETATGSIGQPPKR</sequence>
<accession>A0A1M5GV07</accession>
<name>A0A1M5GV07_9BRAD</name>
<keyword evidence="2" id="KW-0812">Transmembrane</keyword>
<evidence type="ECO:0000313" key="4">
    <source>
        <dbReference type="Proteomes" id="UP000190675"/>
    </source>
</evidence>
<evidence type="ECO:0000313" key="3">
    <source>
        <dbReference type="EMBL" id="SHG07282.1"/>
    </source>
</evidence>
<feature type="transmembrane region" description="Helical" evidence="2">
    <location>
        <begin position="12"/>
        <end position="31"/>
    </location>
</feature>
<dbReference type="EMBL" id="LT670818">
    <property type="protein sequence ID" value="SHG07282.1"/>
    <property type="molecule type" value="Genomic_DNA"/>
</dbReference>
<keyword evidence="2" id="KW-1133">Transmembrane helix</keyword>
<dbReference type="Proteomes" id="UP000190675">
    <property type="component" value="Chromosome I"/>
</dbReference>
<reference evidence="3 4" key="1">
    <citation type="submission" date="2016-11" db="EMBL/GenBank/DDBJ databases">
        <authorList>
            <person name="Jaros S."/>
            <person name="Januszkiewicz K."/>
            <person name="Wedrychowicz H."/>
        </authorList>
    </citation>
    <scope>NUCLEOTIDE SEQUENCE [LARGE SCALE GENOMIC DNA]</scope>
    <source>
        <strain evidence="3 4">GAS242</strain>
    </source>
</reference>
<protein>
    <submittedName>
        <fullName evidence="3">Uncharacterized protein</fullName>
    </submittedName>
</protein>
<gene>
    <name evidence="3" type="ORF">SAMN05444169_0382</name>
</gene>
<organism evidence="3 4">
    <name type="scientific">Bradyrhizobium erythrophlei</name>
    <dbReference type="NCBI Taxonomy" id="1437360"/>
    <lineage>
        <taxon>Bacteria</taxon>
        <taxon>Pseudomonadati</taxon>
        <taxon>Pseudomonadota</taxon>
        <taxon>Alphaproteobacteria</taxon>
        <taxon>Hyphomicrobiales</taxon>
        <taxon>Nitrobacteraceae</taxon>
        <taxon>Bradyrhizobium</taxon>
    </lineage>
</organism>
<keyword evidence="2" id="KW-0472">Membrane</keyword>
<evidence type="ECO:0000256" key="2">
    <source>
        <dbReference type="SAM" id="Phobius"/>
    </source>
</evidence>
<proteinExistence type="predicted"/>
<feature type="region of interest" description="Disordered" evidence="1">
    <location>
        <begin position="64"/>
        <end position="84"/>
    </location>
</feature>
<dbReference type="AlphaFoldDB" id="A0A1M5GV07"/>
<evidence type="ECO:0000256" key="1">
    <source>
        <dbReference type="SAM" id="MobiDB-lite"/>
    </source>
</evidence>